<reference evidence="2 3" key="1">
    <citation type="submission" date="2014-04" db="EMBL/GenBank/DDBJ databases">
        <title>Evolutionary Origins and Diversification of the Mycorrhizal Mutualists.</title>
        <authorList>
            <consortium name="DOE Joint Genome Institute"/>
            <consortium name="Mycorrhizal Genomics Consortium"/>
            <person name="Kohler A."/>
            <person name="Kuo A."/>
            <person name="Nagy L.G."/>
            <person name="Floudas D."/>
            <person name="Copeland A."/>
            <person name="Barry K.W."/>
            <person name="Cichocki N."/>
            <person name="Veneault-Fourrey C."/>
            <person name="LaButti K."/>
            <person name="Lindquist E.A."/>
            <person name="Lipzen A."/>
            <person name="Lundell T."/>
            <person name="Morin E."/>
            <person name="Murat C."/>
            <person name="Riley R."/>
            <person name="Ohm R."/>
            <person name="Sun H."/>
            <person name="Tunlid A."/>
            <person name="Henrissat B."/>
            <person name="Grigoriev I.V."/>
            <person name="Hibbett D.S."/>
            <person name="Martin F."/>
        </authorList>
    </citation>
    <scope>NUCLEOTIDE SEQUENCE [LARGE SCALE GENOMIC DNA]</scope>
    <source>
        <strain evidence="2 3">FD-317 M1</strain>
    </source>
</reference>
<accession>A0A0D0CFK1</accession>
<dbReference type="Proteomes" id="UP000053593">
    <property type="component" value="Unassembled WGS sequence"/>
</dbReference>
<feature type="region of interest" description="Disordered" evidence="1">
    <location>
        <begin position="154"/>
        <end position="239"/>
    </location>
</feature>
<name>A0A0D0CFK1_9AGAR</name>
<feature type="compositionally biased region" description="Basic and acidic residues" evidence="1">
    <location>
        <begin position="413"/>
        <end position="432"/>
    </location>
</feature>
<evidence type="ECO:0000313" key="2">
    <source>
        <dbReference type="EMBL" id="KIK61374.1"/>
    </source>
</evidence>
<feature type="compositionally biased region" description="Low complexity" evidence="1">
    <location>
        <begin position="161"/>
        <end position="182"/>
    </location>
</feature>
<evidence type="ECO:0000256" key="1">
    <source>
        <dbReference type="SAM" id="MobiDB-lite"/>
    </source>
</evidence>
<dbReference type="OrthoDB" id="10259622at2759"/>
<dbReference type="AlphaFoldDB" id="A0A0D0CFK1"/>
<sequence>MNGFCQIDPSEAMLDLTFLQDRIRAASGAKNEAEDEYPVTFYRYDLEVTKKQLSPNASQFNCFSAKASKSYYESLIPSRPDSASKSPSKSNRKPATNTSIPRTNHNSCFSESLYFPPDSDRAQKIGREVARLVREAGDYLESQVSLISETLAGRGEGVPASPVNPSTPGPSSNTRSSSQSASKPSVRITRNTTPSMSSNAQITPRTRSRAIRVESPVASASALLRPSSTSPIKRTRNGLAKSSTNNMESLIVTASQQLFEKLKLAVYQEDTLSMHICPRAECTAPRGRAWHRSCLIREEPNIPSDAEADEEDFDGFKALQNLGSWLSQGYRRNRANETEPPPTYQQIRARWDRMSESQKMQVARMLELLSTIPPGYSRDPDRCQGAASVHVSKKERETEGADKRAGRVGGAARLDDRRHTSRSTEEGQREVEESVSFTSKEGR</sequence>
<feature type="region of interest" description="Disordered" evidence="1">
    <location>
        <begin position="76"/>
        <end position="114"/>
    </location>
</feature>
<feature type="compositionally biased region" description="Polar residues" evidence="1">
    <location>
        <begin position="81"/>
        <end position="110"/>
    </location>
</feature>
<feature type="compositionally biased region" description="Polar residues" evidence="1">
    <location>
        <begin position="188"/>
        <end position="205"/>
    </location>
</feature>
<feature type="region of interest" description="Disordered" evidence="1">
    <location>
        <begin position="373"/>
        <end position="443"/>
    </location>
</feature>
<keyword evidence="3" id="KW-1185">Reference proteome</keyword>
<feature type="compositionally biased region" description="Basic and acidic residues" evidence="1">
    <location>
        <begin position="392"/>
        <end position="405"/>
    </location>
</feature>
<proteinExistence type="predicted"/>
<evidence type="ECO:0000313" key="3">
    <source>
        <dbReference type="Proteomes" id="UP000053593"/>
    </source>
</evidence>
<organism evidence="2 3">
    <name type="scientific">Collybiopsis luxurians FD-317 M1</name>
    <dbReference type="NCBI Taxonomy" id="944289"/>
    <lineage>
        <taxon>Eukaryota</taxon>
        <taxon>Fungi</taxon>
        <taxon>Dikarya</taxon>
        <taxon>Basidiomycota</taxon>
        <taxon>Agaricomycotina</taxon>
        <taxon>Agaricomycetes</taxon>
        <taxon>Agaricomycetidae</taxon>
        <taxon>Agaricales</taxon>
        <taxon>Marasmiineae</taxon>
        <taxon>Omphalotaceae</taxon>
        <taxon>Collybiopsis</taxon>
        <taxon>Collybiopsis luxurians</taxon>
    </lineage>
</organism>
<dbReference type="EMBL" id="KN834771">
    <property type="protein sequence ID" value="KIK61374.1"/>
    <property type="molecule type" value="Genomic_DNA"/>
</dbReference>
<gene>
    <name evidence="2" type="ORF">GYMLUDRAFT_581638</name>
</gene>
<dbReference type="HOGENOM" id="CLU_618277_0_0_1"/>
<protein>
    <submittedName>
        <fullName evidence="2">Uncharacterized protein</fullName>
    </submittedName>
</protein>